<evidence type="ECO:0000259" key="8">
    <source>
        <dbReference type="PROSITE" id="PS50114"/>
    </source>
</evidence>
<evidence type="ECO:0000256" key="6">
    <source>
        <dbReference type="PROSITE-ProRule" id="PRU00094"/>
    </source>
</evidence>
<feature type="compositionally biased region" description="Low complexity" evidence="7">
    <location>
        <begin position="430"/>
        <end position="441"/>
    </location>
</feature>
<evidence type="ECO:0000256" key="4">
    <source>
        <dbReference type="ARBA" id="ARBA00023015"/>
    </source>
</evidence>
<feature type="compositionally biased region" description="Basic and acidic residues" evidence="7">
    <location>
        <begin position="577"/>
        <end position="591"/>
    </location>
</feature>
<evidence type="ECO:0000313" key="10">
    <source>
        <dbReference type="Proteomes" id="UP000006352"/>
    </source>
</evidence>
<feature type="compositionally biased region" description="Basic and acidic residues" evidence="7">
    <location>
        <begin position="786"/>
        <end position="796"/>
    </location>
</feature>
<proteinExistence type="predicted"/>
<dbReference type="PANTHER" id="PTHR47172">
    <property type="entry name" value="OS01G0976800 PROTEIN"/>
    <property type="match status" value="1"/>
</dbReference>
<evidence type="ECO:0000256" key="3">
    <source>
        <dbReference type="ARBA" id="ARBA00022833"/>
    </source>
</evidence>
<sequence>MSFVASPQRGYDSLAHSGLPPLPSMHPPGSRIPIHPLSSFDNVPAPSLPPLSSGPLAPASSHILHSSDRGPPSLPRLGQTRCCELLSARPHDRSSIVPDFVPSSTPHNTHSLPPDWSLLTPDLHFLYLDPVLANHLEDQADLLIGKSLLAFVHPEEQASAKLDLGSVLESRTLHGSVTRVRYSRLSRVRRQLGCQGPTSDWSDADKVSVDANYMAVDIVINWASDGLVLCFMHAVVDLTPRDNDEHNKTGWTNWCGTPYMSMDQVQLLYQRLLSAVPQPLSMSRVFQILLNQPDRSLLMSWPPEQHEPGSPTARDFAKLAQDVQITSASSGGTDAKTSCTRRYKAHQNMNFGVDSTKEVESIFIPHGSIIFACHKVNPSTRQLNPNDATQANGSGHYSSQTSHQYYDQHSHSYSLPPVPAPSSYHSGFPSHNSSHYSGSWSQNPESPDSPGRYSQWNVHNGALSSAPSVSSVRSSSYPAPPPPQQHQWPSQPPAYLDANPSAPPALSQSAPPSGSPYPAPGSSHDDTPPSPGSDYVPPSRVTHRRGSNTREQYGNGGRSTGNPPVGITRCSSCKVTHSPEWRKGPSGKKDLCNACGLRYARSRAKKDGGSSAQSRRRKDRVFNNMQKEHSPSGSPVPAPYSNIRRSSYYEDHSFASTSANGSGPAADLYPPHPAPTGYGGISPSPSPPSGGMHYAPYPHQPSSHHNQNPHGENRPHYAAHGGQFYSVPPPAPPPQAMHPTSGHSHLPGHRLDPIVPYSSSSRLSPGPSPTSPTAGSPLGGGLSASYERERPARDHD</sequence>
<dbReference type="InterPro" id="IPR000679">
    <property type="entry name" value="Znf_GATA"/>
</dbReference>
<keyword evidence="2 6" id="KW-0863">Zinc-finger</keyword>
<dbReference type="GeneID" id="24099216"/>
<feature type="domain" description="GATA-type" evidence="8">
    <location>
        <begin position="569"/>
        <end position="599"/>
    </location>
</feature>
<evidence type="ECO:0000256" key="1">
    <source>
        <dbReference type="ARBA" id="ARBA00022723"/>
    </source>
</evidence>
<gene>
    <name evidence="9" type="ORF">FIBRA_06476</name>
</gene>
<feature type="region of interest" description="Disordered" evidence="7">
    <location>
        <begin position="1"/>
        <end position="78"/>
    </location>
</feature>
<dbReference type="InParanoid" id="J4GST6"/>
<dbReference type="SMART" id="SM00401">
    <property type="entry name" value="ZnF_GATA"/>
    <property type="match status" value="1"/>
</dbReference>
<dbReference type="EMBL" id="HE797150">
    <property type="protein sequence ID" value="CCM04305.1"/>
    <property type="molecule type" value="Genomic_DNA"/>
</dbReference>
<feature type="compositionally biased region" description="Polar residues" evidence="7">
    <location>
        <begin position="442"/>
        <end position="458"/>
    </location>
</feature>
<evidence type="ECO:0000256" key="5">
    <source>
        <dbReference type="ARBA" id="ARBA00023163"/>
    </source>
</evidence>
<dbReference type="SUPFAM" id="SSF57716">
    <property type="entry name" value="Glucocorticoid receptor-like (DNA-binding domain)"/>
    <property type="match status" value="1"/>
</dbReference>
<evidence type="ECO:0000256" key="7">
    <source>
        <dbReference type="SAM" id="MobiDB-lite"/>
    </source>
</evidence>
<dbReference type="GO" id="GO:0006355">
    <property type="term" value="P:regulation of DNA-templated transcription"/>
    <property type="evidence" value="ECO:0007669"/>
    <property type="project" value="InterPro"/>
</dbReference>
<dbReference type="InterPro" id="IPR013088">
    <property type="entry name" value="Znf_NHR/GATA"/>
</dbReference>
<dbReference type="STRING" id="599839.J4GST6"/>
<dbReference type="HOGENOM" id="CLU_016009_0_0_1"/>
<evidence type="ECO:0000313" key="9">
    <source>
        <dbReference type="EMBL" id="CCM04305.1"/>
    </source>
</evidence>
<keyword evidence="1" id="KW-0479">Metal-binding</keyword>
<evidence type="ECO:0000256" key="2">
    <source>
        <dbReference type="ARBA" id="ARBA00022771"/>
    </source>
</evidence>
<dbReference type="AlphaFoldDB" id="J4GST6"/>
<keyword evidence="4" id="KW-0805">Transcription regulation</keyword>
<organism evidence="9 10">
    <name type="scientific">Fibroporia radiculosa</name>
    <dbReference type="NCBI Taxonomy" id="599839"/>
    <lineage>
        <taxon>Eukaryota</taxon>
        <taxon>Fungi</taxon>
        <taxon>Dikarya</taxon>
        <taxon>Basidiomycota</taxon>
        <taxon>Agaricomycotina</taxon>
        <taxon>Agaricomycetes</taxon>
        <taxon>Polyporales</taxon>
        <taxon>Fibroporiaceae</taxon>
        <taxon>Fibroporia</taxon>
    </lineage>
</organism>
<keyword evidence="5" id="KW-0804">Transcription</keyword>
<feature type="compositionally biased region" description="Low complexity" evidence="7">
    <location>
        <begin position="498"/>
        <end position="512"/>
    </location>
</feature>
<feature type="region of interest" description="Disordered" evidence="7">
    <location>
        <begin position="381"/>
        <end position="796"/>
    </location>
</feature>
<dbReference type="GO" id="GO:0043565">
    <property type="term" value="F:sequence-specific DNA binding"/>
    <property type="evidence" value="ECO:0007669"/>
    <property type="project" value="InterPro"/>
</dbReference>
<feature type="compositionally biased region" description="Polar residues" evidence="7">
    <location>
        <begin position="381"/>
        <end position="413"/>
    </location>
</feature>
<name>J4GST6_9APHY</name>
<dbReference type="GO" id="GO:0008270">
    <property type="term" value="F:zinc ion binding"/>
    <property type="evidence" value="ECO:0007669"/>
    <property type="project" value="UniProtKB-KW"/>
</dbReference>
<dbReference type="OrthoDB" id="2162994at2759"/>
<protein>
    <recommendedName>
        <fullName evidence="8">GATA-type domain-containing protein</fullName>
    </recommendedName>
</protein>
<dbReference type="Gene3D" id="3.30.50.10">
    <property type="entry name" value="Erythroid Transcription Factor GATA-1, subunit A"/>
    <property type="match status" value="1"/>
</dbReference>
<feature type="compositionally biased region" description="Polar residues" evidence="7">
    <location>
        <begin position="700"/>
        <end position="710"/>
    </location>
</feature>
<dbReference type="PROSITE" id="PS00344">
    <property type="entry name" value="GATA_ZN_FINGER_1"/>
    <property type="match status" value="1"/>
</dbReference>
<feature type="compositionally biased region" description="Low complexity" evidence="7">
    <location>
        <begin position="50"/>
        <end position="61"/>
    </location>
</feature>
<dbReference type="RefSeq" id="XP_012183588.1">
    <property type="nucleotide sequence ID" value="XM_012328198.1"/>
</dbReference>
<keyword evidence="10" id="KW-1185">Reference proteome</keyword>
<dbReference type="CDD" id="cd00202">
    <property type="entry name" value="ZnF_GATA"/>
    <property type="match status" value="1"/>
</dbReference>
<feature type="compositionally biased region" description="Low complexity" evidence="7">
    <location>
        <begin position="758"/>
        <end position="776"/>
    </location>
</feature>
<dbReference type="Pfam" id="PF00320">
    <property type="entry name" value="GATA"/>
    <property type="match status" value="1"/>
</dbReference>
<keyword evidence="3" id="KW-0862">Zinc</keyword>
<dbReference type="PANTHER" id="PTHR47172:SF24">
    <property type="entry name" value="GATA ZINC FINGER DOMAIN-CONTAINING PROTEIN 14-RELATED"/>
    <property type="match status" value="1"/>
</dbReference>
<feature type="compositionally biased region" description="Low complexity" evidence="7">
    <location>
        <begin position="462"/>
        <end position="477"/>
    </location>
</feature>
<feature type="compositionally biased region" description="Pro residues" evidence="7">
    <location>
        <begin position="727"/>
        <end position="736"/>
    </location>
</feature>
<accession>J4GST6</accession>
<dbReference type="PROSITE" id="PS50114">
    <property type="entry name" value="GATA_ZN_FINGER_2"/>
    <property type="match status" value="1"/>
</dbReference>
<reference evidence="9 10" key="1">
    <citation type="journal article" date="2012" name="Appl. Environ. Microbiol.">
        <title>Short-read sequencing for genomic analysis of the brown rot fungus Fibroporia radiculosa.</title>
        <authorList>
            <person name="Tang J.D."/>
            <person name="Perkins A.D."/>
            <person name="Sonstegard T.S."/>
            <person name="Schroeder S.G."/>
            <person name="Burgess S.C."/>
            <person name="Diehl S.V."/>
        </authorList>
    </citation>
    <scope>NUCLEOTIDE SEQUENCE [LARGE SCALE GENOMIC DNA]</scope>
    <source>
        <strain evidence="9 10">TFFH 294</strain>
    </source>
</reference>
<dbReference type="Proteomes" id="UP000006352">
    <property type="component" value="Unassembled WGS sequence"/>
</dbReference>